<evidence type="ECO:0000313" key="8">
    <source>
        <dbReference type="Proteomes" id="UP000219068"/>
    </source>
</evidence>
<keyword evidence="4" id="KW-0804">Transcription</keyword>
<gene>
    <name evidence="7" type="ORF">SAMN05428964_106215</name>
</gene>
<dbReference type="Gene3D" id="1.10.1740.10">
    <property type="match status" value="1"/>
</dbReference>
<dbReference type="InterPro" id="IPR014284">
    <property type="entry name" value="RNA_pol_sigma-70_dom"/>
</dbReference>
<dbReference type="SUPFAM" id="SSF88659">
    <property type="entry name" value="Sigma3 and sigma4 domains of RNA polymerase sigma factors"/>
    <property type="match status" value="1"/>
</dbReference>
<dbReference type="SUPFAM" id="SSF88946">
    <property type="entry name" value="Sigma2 domain of RNA polymerase sigma factors"/>
    <property type="match status" value="1"/>
</dbReference>
<dbReference type="Pfam" id="PF04542">
    <property type="entry name" value="Sigma70_r2"/>
    <property type="match status" value="1"/>
</dbReference>
<dbReference type="InterPro" id="IPR013249">
    <property type="entry name" value="RNA_pol_sigma70_r4_t2"/>
</dbReference>
<evidence type="ECO:0000256" key="2">
    <source>
        <dbReference type="ARBA" id="ARBA00023015"/>
    </source>
</evidence>
<name>A0A285TVE1_9PROT</name>
<keyword evidence="7" id="KW-0812">Transmembrane</keyword>
<accession>A0A285TVE1</accession>
<keyword evidence="3" id="KW-0731">Sigma factor</keyword>
<sequence>MLCVLLLANTRAEQGNLHHLATVCLGKTMARSSASVLIASFQENYEQLFRFLTRKLGGDCERAADVVQDTYVRLAGTPDQGDVIENPRAYIYRVAGNLAIDGIRREKRITAHHDMDEDTDAIHDPKPGPENIVLDREQILLLDKALEKLPEKPRAALLMFRVDGLSHMEIAQRLGVSNSMVAKYIVRALQHCRDELLREGEK</sequence>
<comment type="similarity">
    <text evidence="1">Belongs to the sigma-70 factor family. ECF subfamily.</text>
</comment>
<dbReference type="InterPro" id="IPR007627">
    <property type="entry name" value="RNA_pol_sigma70_r2"/>
</dbReference>
<proteinExistence type="inferred from homology"/>
<reference evidence="7 8" key="1">
    <citation type="submission" date="2017-08" db="EMBL/GenBank/DDBJ databases">
        <authorList>
            <person name="de Groot N.N."/>
        </authorList>
    </citation>
    <scope>NUCLEOTIDE SEQUENCE [LARGE SCALE GENOMIC DNA]</scope>
    <source>
        <strain evidence="7 8">USBA 78</strain>
    </source>
</reference>
<dbReference type="PANTHER" id="PTHR43133:SF63">
    <property type="entry name" value="RNA POLYMERASE SIGMA FACTOR FECI-RELATED"/>
    <property type="match status" value="1"/>
</dbReference>
<dbReference type="EMBL" id="OBMM01000006">
    <property type="protein sequence ID" value="SOC28347.1"/>
    <property type="molecule type" value="Genomic_DNA"/>
</dbReference>
<evidence type="ECO:0000313" key="7">
    <source>
        <dbReference type="EMBL" id="SOC28347.1"/>
    </source>
</evidence>
<evidence type="ECO:0000259" key="6">
    <source>
        <dbReference type="Pfam" id="PF08281"/>
    </source>
</evidence>
<dbReference type="InterPro" id="IPR013325">
    <property type="entry name" value="RNA_pol_sigma_r2"/>
</dbReference>
<organism evidence="7 8">
    <name type="scientific">Thalassospira xiamenensis</name>
    <dbReference type="NCBI Taxonomy" id="220697"/>
    <lineage>
        <taxon>Bacteria</taxon>
        <taxon>Pseudomonadati</taxon>
        <taxon>Pseudomonadota</taxon>
        <taxon>Alphaproteobacteria</taxon>
        <taxon>Rhodospirillales</taxon>
        <taxon>Thalassospiraceae</taxon>
        <taxon>Thalassospira</taxon>
    </lineage>
</organism>
<evidence type="ECO:0000256" key="1">
    <source>
        <dbReference type="ARBA" id="ARBA00010641"/>
    </source>
</evidence>
<feature type="domain" description="RNA polymerase sigma-70 region 2" evidence="5">
    <location>
        <begin position="42"/>
        <end position="108"/>
    </location>
</feature>
<dbReference type="Pfam" id="PF08281">
    <property type="entry name" value="Sigma70_r4_2"/>
    <property type="match status" value="1"/>
</dbReference>
<dbReference type="InterPro" id="IPR013324">
    <property type="entry name" value="RNA_pol_sigma_r3/r4-like"/>
</dbReference>
<dbReference type="NCBIfam" id="TIGR02937">
    <property type="entry name" value="sigma70-ECF"/>
    <property type="match status" value="1"/>
</dbReference>
<dbReference type="GO" id="GO:0006352">
    <property type="term" value="P:DNA-templated transcription initiation"/>
    <property type="evidence" value="ECO:0007669"/>
    <property type="project" value="InterPro"/>
</dbReference>
<protein>
    <submittedName>
        <fullName evidence="7">RNA polymerase sigma-70 factor, ECF subfamily/transmembrane sensor</fullName>
    </submittedName>
</protein>
<dbReference type="Proteomes" id="UP000219068">
    <property type="component" value="Unassembled WGS sequence"/>
</dbReference>
<dbReference type="Gene3D" id="1.10.10.10">
    <property type="entry name" value="Winged helix-like DNA-binding domain superfamily/Winged helix DNA-binding domain"/>
    <property type="match status" value="1"/>
</dbReference>
<evidence type="ECO:0000259" key="5">
    <source>
        <dbReference type="Pfam" id="PF04542"/>
    </source>
</evidence>
<keyword evidence="2" id="KW-0805">Transcription regulation</keyword>
<dbReference type="PANTHER" id="PTHR43133">
    <property type="entry name" value="RNA POLYMERASE ECF-TYPE SIGMA FACTO"/>
    <property type="match status" value="1"/>
</dbReference>
<dbReference type="AlphaFoldDB" id="A0A285TVE1"/>
<dbReference type="InterPro" id="IPR036388">
    <property type="entry name" value="WH-like_DNA-bd_sf"/>
</dbReference>
<keyword evidence="7" id="KW-0472">Membrane</keyword>
<feature type="domain" description="RNA polymerase sigma factor 70 region 4 type 2" evidence="6">
    <location>
        <begin position="141"/>
        <end position="192"/>
    </location>
</feature>
<evidence type="ECO:0000256" key="4">
    <source>
        <dbReference type="ARBA" id="ARBA00023163"/>
    </source>
</evidence>
<dbReference type="GO" id="GO:0016987">
    <property type="term" value="F:sigma factor activity"/>
    <property type="evidence" value="ECO:0007669"/>
    <property type="project" value="UniProtKB-KW"/>
</dbReference>
<dbReference type="GO" id="GO:0003677">
    <property type="term" value="F:DNA binding"/>
    <property type="evidence" value="ECO:0007669"/>
    <property type="project" value="InterPro"/>
</dbReference>
<evidence type="ECO:0000256" key="3">
    <source>
        <dbReference type="ARBA" id="ARBA00023082"/>
    </source>
</evidence>
<dbReference type="CDD" id="cd06171">
    <property type="entry name" value="Sigma70_r4"/>
    <property type="match status" value="1"/>
</dbReference>
<dbReference type="InterPro" id="IPR039425">
    <property type="entry name" value="RNA_pol_sigma-70-like"/>
</dbReference>